<dbReference type="Proteomes" id="UP000005017">
    <property type="component" value="Unassembled WGS sequence"/>
</dbReference>
<sequence>MAIDGVKIIDSDDGYDIYHSIIERYKDGEKVDKIIADVLSHKDNFCTDELYTEIYWTALAYSLWKIGHLPDDIRDQALKIIQKGANEFWLEIDCKALSQRQKELHKLAIQLQRKNLKPIKVPKARVKRKPYFKKGDVLAVKFKNEYGLIFVSAIDQTPRKIEYHLACTRWLHKEKPNMDDFLNSKIDCSQQDIKYWLNTDCWFNHKDFGMLLNHFEKIGQVELEDYFLGVLSPAHTLDDIYNEITENIETCPSLLTEYCPHELNNTYYLIKNLNMEEDEGYG</sequence>
<dbReference type="EMBL" id="ADFR01000003">
    <property type="protein sequence ID" value="EFC05922.1"/>
    <property type="molecule type" value="Genomic_DNA"/>
</dbReference>
<evidence type="ECO:0000313" key="1">
    <source>
        <dbReference type="EMBL" id="EFC05922.1"/>
    </source>
</evidence>
<dbReference type="eggNOG" id="ENOG502Z86A">
    <property type="taxonomic scope" value="Bacteria"/>
</dbReference>
<gene>
    <name evidence="1" type="ORF">HMPREF9013_0123</name>
</gene>
<dbReference type="RefSeq" id="WP_006626871.1">
    <property type="nucleotide sequence ID" value="NZ_ADFR01000003.1"/>
</dbReference>
<reference evidence="2" key="1">
    <citation type="submission" date="2009-12" db="EMBL/GenBank/DDBJ databases">
        <title>Sequence of Clostridiales genomosp. BVAB3 str. UPII9-5.</title>
        <authorList>
            <person name="Madupu R."/>
            <person name="Durkin A.S."/>
            <person name="Torralba M."/>
            <person name="Methe B."/>
            <person name="Sutton G.G."/>
            <person name="Strausberg R.L."/>
            <person name="Nelson K.E."/>
        </authorList>
    </citation>
    <scope>NUCLEOTIDE SEQUENCE [LARGE SCALE GENOMIC DNA]</scope>
    <source>
        <strain evidence="2">W1219</strain>
    </source>
</reference>
<dbReference type="STRING" id="679192.HMPREF9013_0123"/>
<evidence type="ECO:0000313" key="2">
    <source>
        <dbReference type="Proteomes" id="UP000005017"/>
    </source>
</evidence>
<keyword evidence="2" id="KW-1185">Reference proteome</keyword>
<protein>
    <submittedName>
        <fullName evidence="1">Uncharacterized protein</fullName>
    </submittedName>
</protein>
<name>D2MNA0_9FIRM</name>
<proteinExistence type="predicted"/>
<comment type="caution">
    <text evidence="1">The sequence shown here is derived from an EMBL/GenBank/DDBJ whole genome shotgun (WGS) entry which is preliminary data.</text>
</comment>
<dbReference type="OrthoDB" id="362700at2"/>
<organism evidence="1 2">
    <name type="scientific">Bulleidia extructa W1219</name>
    <dbReference type="NCBI Taxonomy" id="679192"/>
    <lineage>
        <taxon>Bacteria</taxon>
        <taxon>Bacillati</taxon>
        <taxon>Bacillota</taxon>
        <taxon>Erysipelotrichia</taxon>
        <taxon>Erysipelotrichales</taxon>
        <taxon>Erysipelotrichaceae</taxon>
        <taxon>Bulleidia</taxon>
    </lineage>
</organism>
<dbReference type="AlphaFoldDB" id="D2MNA0"/>
<accession>D2MNA0</accession>